<proteinExistence type="predicted"/>
<dbReference type="OrthoDB" id="3232239at2759"/>
<protein>
    <submittedName>
        <fullName evidence="1">Uncharacterized protein</fullName>
    </submittedName>
</protein>
<dbReference type="Gene3D" id="3.80.10.10">
    <property type="entry name" value="Ribonuclease Inhibitor"/>
    <property type="match status" value="1"/>
</dbReference>
<dbReference type="SUPFAM" id="SSF52058">
    <property type="entry name" value="L domain-like"/>
    <property type="match status" value="1"/>
</dbReference>
<reference evidence="1" key="1">
    <citation type="submission" date="2021-02" db="EMBL/GenBank/DDBJ databases">
        <title>Psilocybe cubensis genome.</title>
        <authorList>
            <person name="Mckernan K.J."/>
            <person name="Crawford S."/>
            <person name="Trippe A."/>
            <person name="Kane L.T."/>
            <person name="Mclaughlin S."/>
        </authorList>
    </citation>
    <scope>NUCLEOTIDE SEQUENCE [LARGE SCALE GENOMIC DNA]</scope>
    <source>
        <strain evidence="1">MGC-MH-2018</strain>
    </source>
</reference>
<evidence type="ECO:0000313" key="1">
    <source>
        <dbReference type="EMBL" id="KAG5170392.1"/>
    </source>
</evidence>
<gene>
    <name evidence="1" type="ORF">JR316_004781</name>
</gene>
<organism evidence="1">
    <name type="scientific">Psilocybe cubensis</name>
    <name type="common">Psychedelic mushroom</name>
    <name type="synonym">Stropharia cubensis</name>
    <dbReference type="NCBI Taxonomy" id="181762"/>
    <lineage>
        <taxon>Eukaryota</taxon>
        <taxon>Fungi</taxon>
        <taxon>Dikarya</taxon>
        <taxon>Basidiomycota</taxon>
        <taxon>Agaricomycotina</taxon>
        <taxon>Agaricomycetes</taxon>
        <taxon>Agaricomycetidae</taxon>
        <taxon>Agaricales</taxon>
        <taxon>Agaricineae</taxon>
        <taxon>Strophariaceae</taxon>
        <taxon>Psilocybe</taxon>
    </lineage>
</organism>
<dbReference type="InterPro" id="IPR032675">
    <property type="entry name" value="LRR_dom_sf"/>
</dbReference>
<name>A0A8H7Y096_PSICU</name>
<sequence>MKYGPSYTITTKKRRRRLRINAPPKLPIELIRPIVEFIEDRGTLFNLLLTSSTFKYEAERVLYCAMTDEDRKTHMGFLKAILHNPDNATHVRVYHAPIARIKKHDALWRRLGSALRLMYNLKELVVAEFSASLFPPSQDRKSILFSLEHFQCRIESIHDHKRLCHFLSGQSQLLKIKIDMTHDDPAYIEHFSPGTTPHLSFLRGPLESLKAFLPERTITMLAWETESSDFHSNYLPVLSALAPSFNNLKYLSFGPPEPSVDDDTSLATIAHQFISLEYLDLVGFRSSDIEALQHIPSLKGLTISMGRGIVLFVPSSTVSNIFTSYPRLQFVAIEQLPGKRGKKVFKSWTSPQAQPSVYTIPLSAFHHIFELLPI</sequence>
<accession>A0A8H7Y096</accession>
<dbReference type="AlphaFoldDB" id="A0A8H7Y096"/>
<dbReference type="EMBL" id="JAFIQS010000004">
    <property type="protein sequence ID" value="KAG5170392.1"/>
    <property type="molecule type" value="Genomic_DNA"/>
</dbReference>
<comment type="caution">
    <text evidence="1">The sequence shown here is derived from an EMBL/GenBank/DDBJ whole genome shotgun (WGS) entry which is preliminary data.</text>
</comment>